<reference evidence="1 2" key="1">
    <citation type="submission" date="2023-07" db="EMBL/GenBank/DDBJ databases">
        <title>Genomic Encyclopedia of Type Strains, Phase IV (KMG-IV): sequencing the most valuable type-strain genomes for metagenomic binning, comparative biology and taxonomic classification.</title>
        <authorList>
            <person name="Goeker M."/>
        </authorList>
    </citation>
    <scope>NUCLEOTIDE SEQUENCE [LARGE SCALE GENOMIC DNA]</scope>
    <source>
        <strain evidence="1 2">DSM 1400</strain>
    </source>
</reference>
<accession>A0ABU0JTA7</accession>
<gene>
    <name evidence="1" type="ORF">QOZ93_002085</name>
</gene>
<keyword evidence="2" id="KW-1185">Reference proteome</keyword>
<organism evidence="1 2">
    <name type="scientific">Hathewaya limosa</name>
    <name type="common">Clostridium limosum</name>
    <dbReference type="NCBI Taxonomy" id="1536"/>
    <lineage>
        <taxon>Bacteria</taxon>
        <taxon>Bacillati</taxon>
        <taxon>Bacillota</taxon>
        <taxon>Clostridia</taxon>
        <taxon>Eubacteriales</taxon>
        <taxon>Clostridiaceae</taxon>
        <taxon>Hathewaya</taxon>
    </lineage>
</organism>
<proteinExistence type="predicted"/>
<sequence length="37" mass="4349">MDNLGTIQIETNQLILRKFKLTDSMDMFKNWGSDTNE</sequence>
<name>A0ABU0JTA7_HATLI</name>
<protein>
    <recommendedName>
        <fullName evidence="3">Acetyltransferase</fullName>
    </recommendedName>
</protein>
<evidence type="ECO:0000313" key="1">
    <source>
        <dbReference type="EMBL" id="MDQ0480337.1"/>
    </source>
</evidence>
<dbReference type="EMBL" id="JAUSWN010000017">
    <property type="protein sequence ID" value="MDQ0480337.1"/>
    <property type="molecule type" value="Genomic_DNA"/>
</dbReference>
<evidence type="ECO:0008006" key="3">
    <source>
        <dbReference type="Google" id="ProtNLM"/>
    </source>
</evidence>
<dbReference type="Proteomes" id="UP001224418">
    <property type="component" value="Unassembled WGS sequence"/>
</dbReference>
<evidence type="ECO:0000313" key="2">
    <source>
        <dbReference type="Proteomes" id="UP001224418"/>
    </source>
</evidence>
<comment type="caution">
    <text evidence="1">The sequence shown here is derived from an EMBL/GenBank/DDBJ whole genome shotgun (WGS) entry which is preliminary data.</text>
</comment>